<comment type="caution">
    <text evidence="1">The sequence shown here is derived from an EMBL/GenBank/DDBJ whole genome shotgun (WGS) entry which is preliminary data.</text>
</comment>
<dbReference type="Proteomes" id="UP000324222">
    <property type="component" value="Unassembled WGS sequence"/>
</dbReference>
<sequence>MNLELPLATLEAPLQSIGLEPRRVVLLSGFPPEAFGTATSEPPWDRIFLACKLMFPLFCFLNLPGRLGYIIAKQHVRHWQLIRTQV</sequence>
<accession>A0A5B7H3C9</accession>
<dbReference type="EMBL" id="VSRR010022013">
    <property type="protein sequence ID" value="MPC64386.1"/>
    <property type="molecule type" value="Genomic_DNA"/>
</dbReference>
<evidence type="ECO:0000313" key="1">
    <source>
        <dbReference type="EMBL" id="MPC64386.1"/>
    </source>
</evidence>
<reference evidence="1 2" key="1">
    <citation type="submission" date="2019-05" db="EMBL/GenBank/DDBJ databases">
        <title>Another draft genome of Portunus trituberculatus and its Hox gene families provides insights of decapod evolution.</title>
        <authorList>
            <person name="Jeong J.-H."/>
            <person name="Song I."/>
            <person name="Kim S."/>
            <person name="Choi T."/>
            <person name="Kim D."/>
            <person name="Ryu S."/>
            <person name="Kim W."/>
        </authorList>
    </citation>
    <scope>NUCLEOTIDE SEQUENCE [LARGE SCALE GENOMIC DNA]</scope>
    <source>
        <tissue evidence="1">Muscle</tissue>
    </source>
</reference>
<dbReference type="AlphaFoldDB" id="A0A5B7H3C9"/>
<proteinExistence type="predicted"/>
<keyword evidence="2" id="KW-1185">Reference proteome</keyword>
<protein>
    <submittedName>
        <fullName evidence="1">Uncharacterized protein</fullName>
    </submittedName>
</protein>
<organism evidence="1 2">
    <name type="scientific">Portunus trituberculatus</name>
    <name type="common">Swimming crab</name>
    <name type="synonym">Neptunus trituberculatus</name>
    <dbReference type="NCBI Taxonomy" id="210409"/>
    <lineage>
        <taxon>Eukaryota</taxon>
        <taxon>Metazoa</taxon>
        <taxon>Ecdysozoa</taxon>
        <taxon>Arthropoda</taxon>
        <taxon>Crustacea</taxon>
        <taxon>Multicrustacea</taxon>
        <taxon>Malacostraca</taxon>
        <taxon>Eumalacostraca</taxon>
        <taxon>Eucarida</taxon>
        <taxon>Decapoda</taxon>
        <taxon>Pleocyemata</taxon>
        <taxon>Brachyura</taxon>
        <taxon>Eubrachyura</taxon>
        <taxon>Portunoidea</taxon>
        <taxon>Portunidae</taxon>
        <taxon>Portuninae</taxon>
        <taxon>Portunus</taxon>
    </lineage>
</organism>
<gene>
    <name evidence="1" type="ORF">E2C01_058501</name>
</gene>
<name>A0A5B7H3C9_PORTR</name>
<evidence type="ECO:0000313" key="2">
    <source>
        <dbReference type="Proteomes" id="UP000324222"/>
    </source>
</evidence>